<reference evidence="2" key="1">
    <citation type="submission" date="2020-11" db="EMBL/GenBank/DDBJ databases">
        <authorList>
            <consortium name="DOE Joint Genome Institute"/>
            <person name="Ahrendt S."/>
            <person name="Riley R."/>
            <person name="Andreopoulos W."/>
            <person name="Labutti K."/>
            <person name="Pangilinan J."/>
            <person name="Ruiz-Duenas F.J."/>
            <person name="Barrasa J.M."/>
            <person name="Sanchez-Garcia M."/>
            <person name="Camarero S."/>
            <person name="Miyauchi S."/>
            <person name="Serrano A."/>
            <person name="Linde D."/>
            <person name="Babiker R."/>
            <person name="Drula E."/>
            <person name="Ayuso-Fernandez I."/>
            <person name="Pacheco R."/>
            <person name="Padilla G."/>
            <person name="Ferreira P."/>
            <person name="Barriuso J."/>
            <person name="Kellner H."/>
            <person name="Castanera R."/>
            <person name="Alfaro M."/>
            <person name="Ramirez L."/>
            <person name="Pisabarro A.G."/>
            <person name="Kuo A."/>
            <person name="Tritt A."/>
            <person name="Lipzen A."/>
            <person name="He G."/>
            <person name="Yan M."/>
            <person name="Ng V."/>
            <person name="Cullen D."/>
            <person name="Martin F."/>
            <person name="Rosso M.-N."/>
            <person name="Henrissat B."/>
            <person name="Hibbett D."/>
            <person name="Martinez A.T."/>
            <person name="Grigoriev I.V."/>
        </authorList>
    </citation>
    <scope>NUCLEOTIDE SEQUENCE</scope>
    <source>
        <strain evidence="2">MF-IS2</strain>
    </source>
</reference>
<sequence length="89" mass="9246">MAIRSSPPNVVPPAPPAQHHPSCPTSSLLPSPFPSCHHLVTTPDDLLPNTVLLTPPHLLLGGIGVFQLSSLHPSALKRGLPSLPTQSAS</sequence>
<comment type="caution">
    <text evidence="2">The sequence shown here is derived from an EMBL/GenBank/DDBJ whole genome shotgun (WGS) entry which is preliminary data.</text>
</comment>
<evidence type="ECO:0000313" key="2">
    <source>
        <dbReference type="EMBL" id="KAF9439767.1"/>
    </source>
</evidence>
<dbReference type="EMBL" id="MU153460">
    <property type="protein sequence ID" value="KAF9439767.1"/>
    <property type="molecule type" value="Genomic_DNA"/>
</dbReference>
<organism evidence="2 3">
    <name type="scientific">Macrolepiota fuliginosa MF-IS2</name>
    <dbReference type="NCBI Taxonomy" id="1400762"/>
    <lineage>
        <taxon>Eukaryota</taxon>
        <taxon>Fungi</taxon>
        <taxon>Dikarya</taxon>
        <taxon>Basidiomycota</taxon>
        <taxon>Agaricomycotina</taxon>
        <taxon>Agaricomycetes</taxon>
        <taxon>Agaricomycetidae</taxon>
        <taxon>Agaricales</taxon>
        <taxon>Agaricineae</taxon>
        <taxon>Agaricaceae</taxon>
        <taxon>Macrolepiota</taxon>
    </lineage>
</organism>
<feature type="compositionally biased region" description="Pro residues" evidence="1">
    <location>
        <begin position="9"/>
        <end position="18"/>
    </location>
</feature>
<proteinExistence type="predicted"/>
<protein>
    <submittedName>
        <fullName evidence="2">Uncharacterized protein</fullName>
    </submittedName>
</protein>
<feature type="region of interest" description="Disordered" evidence="1">
    <location>
        <begin position="1"/>
        <end position="27"/>
    </location>
</feature>
<gene>
    <name evidence="2" type="ORF">P691DRAFT_768919</name>
</gene>
<evidence type="ECO:0000256" key="1">
    <source>
        <dbReference type="SAM" id="MobiDB-lite"/>
    </source>
</evidence>
<evidence type="ECO:0000313" key="3">
    <source>
        <dbReference type="Proteomes" id="UP000807342"/>
    </source>
</evidence>
<name>A0A9P5WXY9_9AGAR</name>
<dbReference type="AlphaFoldDB" id="A0A9P5WXY9"/>
<dbReference type="Proteomes" id="UP000807342">
    <property type="component" value="Unassembled WGS sequence"/>
</dbReference>
<accession>A0A9P5WXY9</accession>
<keyword evidence="3" id="KW-1185">Reference proteome</keyword>